<dbReference type="PANTHER" id="PTHR33122:SF60">
    <property type="entry name" value="LIPID-TRANSFER PROTEIN DIR1-RELATED"/>
    <property type="match status" value="1"/>
</dbReference>
<dbReference type="CDD" id="cd04660">
    <property type="entry name" value="nsLTP_like"/>
    <property type="match status" value="1"/>
</dbReference>
<gene>
    <name evidence="3" type="ORF">K2173_018271</name>
</gene>
<dbReference type="InterPro" id="IPR036312">
    <property type="entry name" value="Bifun_inhib/LTP/seed_sf"/>
</dbReference>
<dbReference type="GO" id="GO:0009627">
    <property type="term" value="P:systemic acquired resistance"/>
    <property type="evidence" value="ECO:0007669"/>
    <property type="project" value="InterPro"/>
</dbReference>
<dbReference type="Gene3D" id="1.10.110.10">
    <property type="entry name" value="Plant lipid-transfer and hydrophobic proteins"/>
    <property type="match status" value="1"/>
</dbReference>
<dbReference type="Proteomes" id="UP001159364">
    <property type="component" value="Linkage Group LG08"/>
</dbReference>
<dbReference type="SMART" id="SM00499">
    <property type="entry name" value="AAI"/>
    <property type="match status" value="1"/>
</dbReference>
<dbReference type="InterPro" id="IPR039265">
    <property type="entry name" value="DIR1-like"/>
</dbReference>
<keyword evidence="4" id="KW-1185">Reference proteome</keyword>
<proteinExistence type="predicted"/>
<dbReference type="PANTHER" id="PTHR33122">
    <property type="entry name" value="LIPID BINDING PROTEIN-RELATED"/>
    <property type="match status" value="1"/>
</dbReference>
<accession>A0AAV8UDB6</accession>
<feature type="chain" id="PRO_5043462755" description="Bifunctional inhibitor/plant lipid transfer protein/seed storage helical domain-containing protein" evidence="1">
    <location>
        <begin position="20"/>
        <end position="101"/>
    </location>
</feature>
<dbReference type="AlphaFoldDB" id="A0AAV8UDB6"/>
<feature type="signal peptide" evidence="1">
    <location>
        <begin position="1"/>
        <end position="19"/>
    </location>
</feature>
<evidence type="ECO:0000313" key="4">
    <source>
        <dbReference type="Proteomes" id="UP001159364"/>
    </source>
</evidence>
<dbReference type="GO" id="GO:0005504">
    <property type="term" value="F:fatty acid binding"/>
    <property type="evidence" value="ECO:0007669"/>
    <property type="project" value="InterPro"/>
</dbReference>
<feature type="domain" description="Bifunctional inhibitor/plant lipid transfer protein/seed storage helical" evidence="2">
    <location>
        <begin position="28"/>
        <end position="101"/>
    </location>
</feature>
<organism evidence="3 4">
    <name type="scientific">Erythroxylum novogranatense</name>
    <dbReference type="NCBI Taxonomy" id="1862640"/>
    <lineage>
        <taxon>Eukaryota</taxon>
        <taxon>Viridiplantae</taxon>
        <taxon>Streptophyta</taxon>
        <taxon>Embryophyta</taxon>
        <taxon>Tracheophyta</taxon>
        <taxon>Spermatophyta</taxon>
        <taxon>Magnoliopsida</taxon>
        <taxon>eudicotyledons</taxon>
        <taxon>Gunneridae</taxon>
        <taxon>Pentapetalae</taxon>
        <taxon>rosids</taxon>
        <taxon>fabids</taxon>
        <taxon>Malpighiales</taxon>
        <taxon>Erythroxylaceae</taxon>
        <taxon>Erythroxylum</taxon>
    </lineage>
</organism>
<dbReference type="InterPro" id="IPR044741">
    <property type="entry name" value="NsLTP-like"/>
</dbReference>
<evidence type="ECO:0000256" key="1">
    <source>
        <dbReference type="SAM" id="SignalP"/>
    </source>
</evidence>
<evidence type="ECO:0000313" key="3">
    <source>
        <dbReference type="EMBL" id="KAJ8899297.1"/>
    </source>
</evidence>
<dbReference type="SUPFAM" id="SSF47699">
    <property type="entry name" value="Bifunctional inhibitor/lipid-transfer protein/seed storage 2S albumin"/>
    <property type="match status" value="1"/>
</dbReference>
<dbReference type="InterPro" id="IPR016140">
    <property type="entry name" value="Bifunc_inhib/LTP/seed_store"/>
</dbReference>
<dbReference type="EMBL" id="JAIWQS010000008">
    <property type="protein sequence ID" value="KAJ8899297.1"/>
    <property type="molecule type" value="Genomic_DNA"/>
</dbReference>
<comment type="caution">
    <text evidence="3">The sequence shown here is derived from an EMBL/GenBank/DDBJ whole genome shotgun (WGS) entry which is preliminary data.</text>
</comment>
<name>A0AAV8UDB6_9ROSI</name>
<dbReference type="Pfam" id="PF14368">
    <property type="entry name" value="LTP_2"/>
    <property type="match status" value="1"/>
</dbReference>
<sequence length="101" mass="10579">MANFRLVFLVVVMVALCEGSSSWALTLCNMTEDGLTACKPSVTTPNPVDPPSADCCQALSTADLTCLCSYRNSMMLPSLGIDPVLAVGLPAKCNLTPPPNC</sequence>
<evidence type="ECO:0000259" key="2">
    <source>
        <dbReference type="SMART" id="SM00499"/>
    </source>
</evidence>
<protein>
    <recommendedName>
        <fullName evidence="2">Bifunctional inhibitor/plant lipid transfer protein/seed storage helical domain-containing protein</fullName>
    </recommendedName>
</protein>
<reference evidence="3 4" key="1">
    <citation type="submission" date="2021-09" db="EMBL/GenBank/DDBJ databases">
        <title>Genomic insights and catalytic innovation underlie evolution of tropane alkaloids biosynthesis.</title>
        <authorList>
            <person name="Wang Y.-J."/>
            <person name="Tian T."/>
            <person name="Huang J.-P."/>
            <person name="Huang S.-X."/>
        </authorList>
    </citation>
    <scope>NUCLEOTIDE SEQUENCE [LARGE SCALE GENOMIC DNA]</scope>
    <source>
        <strain evidence="3">KIB-2018</strain>
        <tissue evidence="3">Leaf</tissue>
    </source>
</reference>
<keyword evidence="1" id="KW-0732">Signal</keyword>